<evidence type="ECO:0000313" key="2">
    <source>
        <dbReference type="Proteomes" id="UP000324288"/>
    </source>
</evidence>
<reference evidence="1 2" key="1">
    <citation type="submission" date="2019-04" db="EMBL/GenBank/DDBJ databases">
        <authorList>
            <person name="Seth-Smith MB H."/>
            <person name="Seth-Smith H."/>
        </authorList>
    </citation>
    <scope>NUCLEOTIDE SEQUENCE [LARGE SCALE GENOMIC DNA]</scope>
    <source>
        <strain evidence="1">USB-603019</strain>
    </source>
</reference>
<protein>
    <recommendedName>
        <fullName evidence="3">DUF3387 domain-containing protein</fullName>
    </recommendedName>
</protein>
<proteinExistence type="predicted"/>
<dbReference type="EMBL" id="LR584267">
    <property type="protein sequence ID" value="VHO01593.1"/>
    <property type="molecule type" value="Genomic_DNA"/>
</dbReference>
<dbReference type="AlphaFoldDB" id="A0A5E3ZZ57"/>
<keyword evidence="2" id="KW-1185">Reference proteome</keyword>
<sequence length="73" mass="8508">MTEYKPEDATILVENLAKEIDQLANDVTFAGWNSKSQGDQEVKKRLRRLLMKYQLPPVGELFEALYTYVAEHY</sequence>
<evidence type="ECO:0000313" key="1">
    <source>
        <dbReference type="EMBL" id="VHO01593.1"/>
    </source>
</evidence>
<evidence type="ECO:0008006" key="3">
    <source>
        <dbReference type="Google" id="ProtNLM"/>
    </source>
</evidence>
<dbReference type="Proteomes" id="UP000324288">
    <property type="component" value="Chromosome"/>
</dbReference>
<accession>A0A5E3ZZ57</accession>
<organism evidence="1 2">
    <name type="scientific">Lawsonella clevelandensis</name>
    <dbReference type="NCBI Taxonomy" id="1528099"/>
    <lineage>
        <taxon>Bacteria</taxon>
        <taxon>Bacillati</taxon>
        <taxon>Actinomycetota</taxon>
        <taxon>Actinomycetes</taxon>
        <taxon>Mycobacteriales</taxon>
        <taxon>Lawsonellaceae</taxon>
        <taxon>Lawsonella</taxon>
    </lineage>
</organism>
<gene>
    <name evidence="1" type="ORF">LC603019_01525</name>
</gene>
<name>A0A5E3ZZ57_9ACTN</name>